<dbReference type="InterPro" id="IPR029044">
    <property type="entry name" value="Nucleotide-diphossugar_trans"/>
</dbReference>
<dbReference type="SUPFAM" id="SSF53448">
    <property type="entry name" value="Nucleotide-diphospho-sugar transferases"/>
    <property type="match status" value="1"/>
</dbReference>
<protein>
    <submittedName>
        <fullName evidence="10">Probable mannan synthase 7 isoform X1</fullName>
    </submittedName>
</protein>
<organism evidence="9 10">
    <name type="scientific">Camelina sativa</name>
    <name type="common">False flax</name>
    <name type="synonym">Myagrum sativum</name>
    <dbReference type="NCBI Taxonomy" id="90675"/>
    <lineage>
        <taxon>Eukaryota</taxon>
        <taxon>Viridiplantae</taxon>
        <taxon>Streptophyta</taxon>
        <taxon>Embryophyta</taxon>
        <taxon>Tracheophyta</taxon>
        <taxon>Spermatophyta</taxon>
        <taxon>Magnoliopsida</taxon>
        <taxon>eudicotyledons</taxon>
        <taxon>Gunneridae</taxon>
        <taxon>Pentapetalae</taxon>
        <taxon>rosids</taxon>
        <taxon>malvids</taxon>
        <taxon>Brassicales</taxon>
        <taxon>Brassicaceae</taxon>
        <taxon>Camelineae</taxon>
        <taxon>Camelina</taxon>
    </lineage>
</organism>
<feature type="transmembrane region" description="Helical" evidence="8">
    <location>
        <begin position="530"/>
        <end position="548"/>
    </location>
</feature>
<feature type="transmembrane region" description="Helical" evidence="8">
    <location>
        <begin position="416"/>
        <end position="434"/>
    </location>
</feature>
<keyword evidence="2" id="KW-0328">Glycosyltransferase</keyword>
<evidence type="ECO:0000256" key="3">
    <source>
        <dbReference type="ARBA" id="ARBA00022679"/>
    </source>
</evidence>
<evidence type="ECO:0000256" key="7">
    <source>
        <dbReference type="ARBA" id="ARBA00023136"/>
    </source>
</evidence>
<dbReference type="PANTHER" id="PTHR32044">
    <property type="entry name" value="GLUCOMANNAN 4-BETA-MANNOSYLTRANSFERASE 9"/>
    <property type="match status" value="1"/>
</dbReference>
<evidence type="ECO:0000313" key="10">
    <source>
        <dbReference type="RefSeq" id="XP_019102475.1"/>
    </source>
</evidence>
<gene>
    <name evidence="10" type="primary">LOC104792332</name>
</gene>
<dbReference type="Proteomes" id="UP000694864">
    <property type="component" value="Chromosome 6"/>
</dbReference>
<keyword evidence="5 8" id="KW-1133">Transmembrane helix</keyword>
<keyword evidence="9" id="KW-1185">Reference proteome</keyword>
<evidence type="ECO:0000256" key="8">
    <source>
        <dbReference type="SAM" id="Phobius"/>
    </source>
</evidence>
<dbReference type="PANTHER" id="PTHR32044:SF78">
    <property type="entry name" value="GLUCOMANNAN 4-BETA-MANNOSYLTRANSFERASE 7"/>
    <property type="match status" value="1"/>
</dbReference>
<keyword evidence="4 8" id="KW-0812">Transmembrane</keyword>
<reference evidence="9" key="1">
    <citation type="journal article" date="2014" name="Nat. Commun.">
        <title>The emerging biofuel crop Camelina sativa retains a highly undifferentiated hexaploid genome structure.</title>
        <authorList>
            <person name="Kagale S."/>
            <person name="Koh C."/>
            <person name="Nixon J."/>
            <person name="Bollina V."/>
            <person name="Clarke W.E."/>
            <person name="Tuteja R."/>
            <person name="Spillane C."/>
            <person name="Robinson S.J."/>
            <person name="Links M.G."/>
            <person name="Clarke C."/>
            <person name="Higgins E.E."/>
            <person name="Huebert T."/>
            <person name="Sharpe A.G."/>
            <person name="Parkin I.A."/>
        </authorList>
    </citation>
    <scope>NUCLEOTIDE SEQUENCE [LARGE SCALE GENOMIC DNA]</scope>
    <source>
        <strain evidence="9">cv. DH55</strain>
    </source>
</reference>
<dbReference type="Gene3D" id="3.90.550.10">
    <property type="entry name" value="Spore Coat Polysaccharide Biosynthesis Protein SpsA, Chain A"/>
    <property type="match status" value="1"/>
</dbReference>
<evidence type="ECO:0000256" key="2">
    <source>
        <dbReference type="ARBA" id="ARBA00022676"/>
    </source>
</evidence>
<reference evidence="10" key="2">
    <citation type="submission" date="2025-08" db="UniProtKB">
        <authorList>
            <consortium name="RefSeq"/>
        </authorList>
    </citation>
    <scope>IDENTIFICATION</scope>
    <source>
        <tissue evidence="10">Leaf</tissue>
    </source>
</reference>
<dbReference type="Pfam" id="PF13641">
    <property type="entry name" value="Glyco_tranf_2_3"/>
    <property type="match status" value="1"/>
</dbReference>
<dbReference type="RefSeq" id="XP_019102475.1">
    <property type="nucleotide sequence ID" value="XM_019246930.1"/>
</dbReference>
<name>A0ABM1RTY7_CAMSA</name>
<sequence>MSLHRLLPHDTFSSSLGSLSQVGSSKASVALFNAVKSFPTFGDIIARIGLWWEQIRAVVVVPVFKFLVAICLIMSVMLFVEVMYMGIVVLYVKLFKRKPAKIYKWEAMEDDVECGSATYPMVLVQMPMYNEKEVCEQSIAAACKISWPSNRMIIQVLDDSTDPASKELVKKECERWSKEGVNITFEIRDNRNGYKAGALREGMKHSYVKQCDYVAIFDADFQPDPDFLLRTVPFLIHNAKLALVQGRWEFVNADQCMMTRLQEMSLSYHFTVEQQVGSSTFAFFGFNGTAGVWRISALIESGGWNDQTTVEDMDLAVRATLRGWKLLYIDDLKVKSELPCSFNALRSQQHRWTCGPANLFRKMAGKILRSENVSLWKKLYMLYSFFFIRKIVAHVLTFCFYCVILPATVLFPEVTVPKWAAFYLPSLITLFIAIGRLRCPLLLFLYNLSSFLSLVTLLILYYVNRSIHLLAFWVLFENSMSLVRTKALVMGLLETGRVQEWVVTEKSGDALKTKLIPQVPNVRFRERVHLLELLVGAYLLSCGIYDIIYGKNTLYVYLLFQSLAFFVVGFGYVGKYVPASSS</sequence>
<evidence type="ECO:0000256" key="6">
    <source>
        <dbReference type="ARBA" id="ARBA00023034"/>
    </source>
</evidence>
<dbReference type="GeneID" id="104792332"/>
<feature type="transmembrane region" description="Helical" evidence="8">
    <location>
        <begin position="66"/>
        <end position="92"/>
    </location>
</feature>
<evidence type="ECO:0000313" key="9">
    <source>
        <dbReference type="Proteomes" id="UP000694864"/>
    </source>
</evidence>
<keyword evidence="3" id="KW-0808">Transferase</keyword>
<accession>A0ABM1RTY7</accession>
<keyword evidence="7 8" id="KW-0472">Membrane</keyword>
<feature type="transmembrane region" description="Helical" evidence="8">
    <location>
        <begin position="391"/>
        <end position="410"/>
    </location>
</feature>
<comment type="subcellular location">
    <subcellularLocation>
        <location evidence="1">Golgi apparatus membrane</location>
    </subcellularLocation>
</comment>
<feature type="transmembrane region" description="Helical" evidence="8">
    <location>
        <begin position="441"/>
        <end position="461"/>
    </location>
</feature>
<evidence type="ECO:0000256" key="5">
    <source>
        <dbReference type="ARBA" id="ARBA00022989"/>
    </source>
</evidence>
<dbReference type="CDD" id="cd06437">
    <property type="entry name" value="CESA_CaSu_A2"/>
    <property type="match status" value="1"/>
</dbReference>
<proteinExistence type="predicted"/>
<evidence type="ECO:0000256" key="4">
    <source>
        <dbReference type="ARBA" id="ARBA00022692"/>
    </source>
</evidence>
<feature type="transmembrane region" description="Helical" evidence="8">
    <location>
        <begin position="554"/>
        <end position="573"/>
    </location>
</feature>
<evidence type="ECO:0000256" key="1">
    <source>
        <dbReference type="ARBA" id="ARBA00004394"/>
    </source>
</evidence>
<keyword evidence="6" id="KW-0333">Golgi apparatus</keyword>